<feature type="signal peptide" evidence="1">
    <location>
        <begin position="1"/>
        <end position="20"/>
    </location>
</feature>
<sequence length="268" mass="29133">MKISSVIAITLVGLATQGEAFSFGKILRTTSNTMRGVNTIINGFLGVYRDDGIVCPDHQFQARVIGTSAYCQIENDPQARALCQNFGSDCIAIPGRWGCGRLDGDPHRACLFQPAKVPSGVKLPKIIFDDDDDFSLRGNKNQYSMGRSPSAPVARLEDDDYTGSSDFYAKTLINTLERSSDLYDEGEEDNGEEPRSVILAVTAIVKALDMAGIRYPIGKTVCQVCKGTCNKIMSNENVDRCKYDACVKFLGGYTGSEAKPSCTLIPKP</sequence>
<evidence type="ECO:0000313" key="3">
    <source>
        <dbReference type="Proteomes" id="UP000780801"/>
    </source>
</evidence>
<gene>
    <name evidence="2" type="ORF">BGW38_005613</name>
</gene>
<dbReference type="Proteomes" id="UP000780801">
    <property type="component" value="Unassembled WGS sequence"/>
</dbReference>
<dbReference type="OrthoDB" id="2368393at2759"/>
<organism evidence="2 3">
    <name type="scientific">Lunasporangiospora selenospora</name>
    <dbReference type="NCBI Taxonomy" id="979761"/>
    <lineage>
        <taxon>Eukaryota</taxon>
        <taxon>Fungi</taxon>
        <taxon>Fungi incertae sedis</taxon>
        <taxon>Mucoromycota</taxon>
        <taxon>Mortierellomycotina</taxon>
        <taxon>Mortierellomycetes</taxon>
        <taxon>Mortierellales</taxon>
        <taxon>Mortierellaceae</taxon>
        <taxon>Lunasporangiospora</taxon>
    </lineage>
</organism>
<proteinExistence type="predicted"/>
<keyword evidence="1" id="KW-0732">Signal</keyword>
<evidence type="ECO:0000313" key="2">
    <source>
        <dbReference type="EMBL" id="KAF9578532.1"/>
    </source>
</evidence>
<accession>A0A9P6KBE6</accession>
<feature type="chain" id="PRO_5040186783" evidence="1">
    <location>
        <begin position="21"/>
        <end position="268"/>
    </location>
</feature>
<name>A0A9P6KBE6_9FUNG</name>
<dbReference type="EMBL" id="JAABOA010003559">
    <property type="protein sequence ID" value="KAF9578532.1"/>
    <property type="molecule type" value="Genomic_DNA"/>
</dbReference>
<protein>
    <submittedName>
        <fullName evidence="2">Uncharacterized protein</fullName>
    </submittedName>
</protein>
<keyword evidence="3" id="KW-1185">Reference proteome</keyword>
<dbReference type="AlphaFoldDB" id="A0A9P6KBE6"/>
<comment type="caution">
    <text evidence="2">The sequence shown here is derived from an EMBL/GenBank/DDBJ whole genome shotgun (WGS) entry which is preliminary data.</text>
</comment>
<evidence type="ECO:0000256" key="1">
    <source>
        <dbReference type="SAM" id="SignalP"/>
    </source>
</evidence>
<reference evidence="2" key="1">
    <citation type="journal article" date="2020" name="Fungal Divers.">
        <title>Resolving the Mortierellaceae phylogeny through synthesis of multi-gene phylogenetics and phylogenomics.</title>
        <authorList>
            <person name="Vandepol N."/>
            <person name="Liber J."/>
            <person name="Desiro A."/>
            <person name="Na H."/>
            <person name="Kennedy M."/>
            <person name="Barry K."/>
            <person name="Grigoriev I.V."/>
            <person name="Miller A.N."/>
            <person name="O'Donnell K."/>
            <person name="Stajich J.E."/>
            <person name="Bonito G."/>
        </authorList>
    </citation>
    <scope>NUCLEOTIDE SEQUENCE</scope>
    <source>
        <strain evidence="2">KOD1015</strain>
    </source>
</reference>